<accession>A0AAD4DXC5</accession>
<comment type="caution">
    <text evidence="1">The sequence shown here is derived from an EMBL/GenBank/DDBJ whole genome shotgun (WGS) entry which is preliminary data.</text>
</comment>
<dbReference type="AlphaFoldDB" id="A0AAD4DXC5"/>
<protein>
    <submittedName>
        <fullName evidence="1">Uncharacterized protein</fullName>
    </submittedName>
</protein>
<name>A0AAD4DXC5_9AGAM</name>
<dbReference type="GeneID" id="64669967"/>
<proteinExistence type="predicted"/>
<dbReference type="EMBL" id="JABBWK010000063">
    <property type="protein sequence ID" value="KAG1895702.1"/>
    <property type="molecule type" value="Genomic_DNA"/>
</dbReference>
<evidence type="ECO:0000313" key="2">
    <source>
        <dbReference type="Proteomes" id="UP001195769"/>
    </source>
</evidence>
<gene>
    <name evidence="1" type="ORF">F5891DRAFT_959691</name>
</gene>
<evidence type="ECO:0000313" key="1">
    <source>
        <dbReference type="EMBL" id="KAG1895702.1"/>
    </source>
</evidence>
<organism evidence="1 2">
    <name type="scientific">Suillus fuscotomentosus</name>
    <dbReference type="NCBI Taxonomy" id="1912939"/>
    <lineage>
        <taxon>Eukaryota</taxon>
        <taxon>Fungi</taxon>
        <taxon>Dikarya</taxon>
        <taxon>Basidiomycota</taxon>
        <taxon>Agaricomycotina</taxon>
        <taxon>Agaricomycetes</taxon>
        <taxon>Agaricomycetidae</taxon>
        <taxon>Boletales</taxon>
        <taxon>Suillineae</taxon>
        <taxon>Suillaceae</taxon>
        <taxon>Suillus</taxon>
    </lineage>
</organism>
<dbReference type="Proteomes" id="UP001195769">
    <property type="component" value="Unassembled WGS sequence"/>
</dbReference>
<keyword evidence="2" id="KW-1185">Reference proteome</keyword>
<dbReference type="RefSeq" id="XP_041221278.1">
    <property type="nucleotide sequence ID" value="XM_041375669.1"/>
</dbReference>
<sequence length="97" mass="10980">MFPTTIQPPKHLAYVEWFTRFPPTPDSNHGMFKVSRIVQSGERVASIIPVANIHRSVHLIPKFGPATPRQWTSSEVLKQCNTFLLILILIGINLCDN</sequence>
<reference evidence="1" key="1">
    <citation type="journal article" date="2020" name="New Phytol.">
        <title>Comparative genomics reveals dynamic genome evolution in host specialist ectomycorrhizal fungi.</title>
        <authorList>
            <person name="Lofgren L.A."/>
            <person name="Nguyen N.H."/>
            <person name="Vilgalys R."/>
            <person name="Ruytinx J."/>
            <person name="Liao H.L."/>
            <person name="Branco S."/>
            <person name="Kuo A."/>
            <person name="LaButti K."/>
            <person name="Lipzen A."/>
            <person name="Andreopoulos W."/>
            <person name="Pangilinan J."/>
            <person name="Riley R."/>
            <person name="Hundley H."/>
            <person name="Na H."/>
            <person name="Barry K."/>
            <person name="Grigoriev I.V."/>
            <person name="Stajich J.E."/>
            <person name="Kennedy P.G."/>
        </authorList>
    </citation>
    <scope>NUCLEOTIDE SEQUENCE</scope>
    <source>
        <strain evidence="1">FC203</strain>
    </source>
</reference>